<comment type="subcellular location">
    <subcellularLocation>
        <location evidence="1">Bacterial microcompartment</location>
    </subcellularLocation>
</comment>
<evidence type="ECO:0000256" key="2">
    <source>
        <dbReference type="ARBA" id="ARBA00024446"/>
    </source>
</evidence>
<dbReference type="PANTHER" id="PTHR36539:SF1">
    <property type="entry name" value="BACTERIAL MICROCOMPARTMENT SHELL VERTEX PROTEIN EUTN"/>
    <property type="match status" value="1"/>
</dbReference>
<dbReference type="OrthoDB" id="196195at2"/>
<organism evidence="3 4">
    <name type="scientific">Candidatus Sulfuritelmatomonas gaucii</name>
    <dbReference type="NCBI Taxonomy" id="2043161"/>
    <lineage>
        <taxon>Bacteria</taxon>
        <taxon>Pseudomonadati</taxon>
        <taxon>Acidobacteriota</taxon>
        <taxon>Terriglobia</taxon>
        <taxon>Terriglobales</taxon>
        <taxon>Acidobacteriaceae</taxon>
        <taxon>Candidatus Sulfuritelmatomonas</taxon>
    </lineage>
</organism>
<dbReference type="CDD" id="cd01614">
    <property type="entry name" value="EutN_CcmL"/>
    <property type="match status" value="1"/>
</dbReference>
<dbReference type="InterPro" id="IPR036677">
    <property type="entry name" value="EutN_CcmL_sf"/>
</dbReference>
<dbReference type="SUPFAM" id="SSF159133">
    <property type="entry name" value="EutN/CcmL-like"/>
    <property type="match status" value="1"/>
</dbReference>
<dbReference type="Pfam" id="PF03319">
    <property type="entry name" value="EutN_CcmL"/>
    <property type="match status" value="1"/>
</dbReference>
<name>A0A2N9L316_9BACT</name>
<dbReference type="EMBL" id="OKRB01000002">
    <property type="protein sequence ID" value="SPE17424.1"/>
    <property type="molecule type" value="Genomic_DNA"/>
</dbReference>
<protein>
    <submittedName>
        <fullName evidence="3">Carbon dioxide concentrating mechanism protein CcmL</fullName>
    </submittedName>
</protein>
<sequence>MFIAKVIGNVVSTQKIAKFRGMKLLLIQPYINKEGKLQISGSSVVAVDGVGAGEGECVLFTQGSSARLTPATKDAPVDAVIVGIVDTIEVGGATVAKP</sequence>
<evidence type="ECO:0000256" key="1">
    <source>
        <dbReference type="ARBA" id="ARBA00024322"/>
    </source>
</evidence>
<dbReference type="Proteomes" id="UP000239735">
    <property type="component" value="Unassembled WGS sequence"/>
</dbReference>
<reference evidence="4" key="1">
    <citation type="submission" date="2018-02" db="EMBL/GenBank/DDBJ databases">
        <authorList>
            <person name="Hausmann B."/>
        </authorList>
    </citation>
    <scope>NUCLEOTIDE SEQUENCE [LARGE SCALE GENOMIC DNA]</scope>
    <source>
        <strain evidence="4">Peat soil MAG SbA5</strain>
    </source>
</reference>
<dbReference type="PANTHER" id="PTHR36539">
    <property type="entry name" value="ETHANOLAMINE UTILIZATION PROTEIN EUTN"/>
    <property type="match status" value="1"/>
</dbReference>
<accession>A0A2N9L316</accession>
<evidence type="ECO:0000313" key="4">
    <source>
        <dbReference type="Proteomes" id="UP000239735"/>
    </source>
</evidence>
<dbReference type="InterPro" id="IPR004992">
    <property type="entry name" value="EutN_CcmL"/>
</dbReference>
<dbReference type="GO" id="GO:0031469">
    <property type="term" value="C:bacterial microcompartment"/>
    <property type="evidence" value="ECO:0007669"/>
    <property type="project" value="UniProtKB-SubCell"/>
</dbReference>
<dbReference type="PROSITE" id="PS51932">
    <property type="entry name" value="BMV"/>
    <property type="match status" value="1"/>
</dbReference>
<proteinExistence type="predicted"/>
<gene>
    <name evidence="3" type="primary">ccmL</name>
    <name evidence="3" type="ORF">SBA5_100021</name>
</gene>
<keyword evidence="2" id="KW-1283">Bacterial microcompartment</keyword>
<dbReference type="AlphaFoldDB" id="A0A2N9L316"/>
<evidence type="ECO:0000313" key="3">
    <source>
        <dbReference type="EMBL" id="SPE17424.1"/>
    </source>
</evidence>
<dbReference type="Gene3D" id="2.40.50.220">
    <property type="entry name" value="EutN/Ccml"/>
    <property type="match status" value="1"/>
</dbReference>